<evidence type="ECO:0000313" key="4">
    <source>
        <dbReference type="Proteomes" id="UP000677228"/>
    </source>
</evidence>
<comment type="caution">
    <text evidence="2">The sequence shown here is derived from an EMBL/GenBank/DDBJ whole genome shotgun (WGS) entry which is preliminary data.</text>
</comment>
<dbReference type="Pfam" id="PF01926">
    <property type="entry name" value="MMR_HSR1"/>
    <property type="match status" value="1"/>
</dbReference>
<evidence type="ECO:0000313" key="3">
    <source>
        <dbReference type="EMBL" id="CAF3574303.1"/>
    </source>
</evidence>
<dbReference type="GO" id="GO:0005525">
    <property type="term" value="F:GTP binding"/>
    <property type="evidence" value="ECO:0007669"/>
    <property type="project" value="InterPro"/>
</dbReference>
<accession>A0A8S2CSC0</accession>
<dbReference type="AlphaFoldDB" id="A0A8S2CSC0"/>
<gene>
    <name evidence="2" type="ORF">OVA965_LOCUS4165</name>
    <name evidence="3" type="ORF">TMI583_LOCUS4163</name>
</gene>
<dbReference type="EMBL" id="CAJNOK010001070">
    <property type="protein sequence ID" value="CAF0791677.1"/>
    <property type="molecule type" value="Genomic_DNA"/>
</dbReference>
<name>A0A8S2CSC0_9BILA</name>
<dbReference type="InterPro" id="IPR027417">
    <property type="entry name" value="P-loop_NTPase"/>
</dbReference>
<protein>
    <recommendedName>
        <fullName evidence="1">G domain-containing protein</fullName>
    </recommendedName>
</protein>
<dbReference type="InterPro" id="IPR006073">
    <property type="entry name" value="GTP-bd"/>
</dbReference>
<dbReference type="Proteomes" id="UP000677228">
    <property type="component" value="Unassembled WGS sequence"/>
</dbReference>
<evidence type="ECO:0000313" key="2">
    <source>
        <dbReference type="EMBL" id="CAF0791677.1"/>
    </source>
</evidence>
<evidence type="ECO:0000259" key="1">
    <source>
        <dbReference type="Pfam" id="PF01926"/>
    </source>
</evidence>
<dbReference type="Proteomes" id="UP000682733">
    <property type="component" value="Unassembled WGS sequence"/>
</dbReference>
<dbReference type="Gene3D" id="3.40.50.300">
    <property type="entry name" value="P-loop containing nucleotide triphosphate hydrolases"/>
    <property type="match status" value="1"/>
</dbReference>
<sequence length="340" mass="38726">MDQIPLGVDVYRPALNLLIGETGVGKTSLINLLTDSNQKVGHGLEAGTKYPSLSYVDNWPIVDTRGLNDKDENAINEATDELRHFLFNGKYRLSSIILYIHDPLIVKRLKGDTVRALVSLKRMIANSHLDNIILLHRADLSKPKKIYDKAFHAWNRETSELGCVIREIIPVYGEEQYDDDDDVADLTIKNINEIKNALIKHKYAKYFGWRRATCVTCGKYLYQDFEIGPCVYHDTAVAHLGRKDFIHSGDLEVYHHGTWTEPRCFTDKWSCCGKENVDAAGCASKYSCCQELEKSRGCLAICDKCRQPWSSSCKGFCHYCKQSIDLEGCRKKEYHQFEDG</sequence>
<dbReference type="EMBL" id="CAJOBA010001070">
    <property type="protein sequence ID" value="CAF3574303.1"/>
    <property type="molecule type" value="Genomic_DNA"/>
</dbReference>
<feature type="domain" description="G" evidence="1">
    <location>
        <begin position="18"/>
        <end position="102"/>
    </location>
</feature>
<dbReference type="SUPFAM" id="SSF52540">
    <property type="entry name" value="P-loop containing nucleoside triphosphate hydrolases"/>
    <property type="match status" value="1"/>
</dbReference>
<proteinExistence type="predicted"/>
<reference evidence="2" key="1">
    <citation type="submission" date="2021-02" db="EMBL/GenBank/DDBJ databases">
        <authorList>
            <person name="Nowell W R."/>
        </authorList>
    </citation>
    <scope>NUCLEOTIDE SEQUENCE</scope>
</reference>
<organism evidence="2 4">
    <name type="scientific">Didymodactylos carnosus</name>
    <dbReference type="NCBI Taxonomy" id="1234261"/>
    <lineage>
        <taxon>Eukaryota</taxon>
        <taxon>Metazoa</taxon>
        <taxon>Spiralia</taxon>
        <taxon>Gnathifera</taxon>
        <taxon>Rotifera</taxon>
        <taxon>Eurotatoria</taxon>
        <taxon>Bdelloidea</taxon>
        <taxon>Philodinida</taxon>
        <taxon>Philodinidae</taxon>
        <taxon>Didymodactylos</taxon>
    </lineage>
</organism>